<reference evidence="4 5" key="1">
    <citation type="submission" date="2024-06" db="EMBL/GenBank/DDBJ databases">
        <title>The Natural Products Discovery Center: Release of the First 8490 Sequenced Strains for Exploring Actinobacteria Biosynthetic Diversity.</title>
        <authorList>
            <person name="Kalkreuter E."/>
            <person name="Kautsar S.A."/>
            <person name="Yang D."/>
            <person name="Bader C.D."/>
            <person name="Teijaro C.N."/>
            <person name="Fluegel L."/>
            <person name="Davis C.M."/>
            <person name="Simpson J.R."/>
            <person name="Lauterbach L."/>
            <person name="Steele A.D."/>
            <person name="Gui C."/>
            <person name="Meng S."/>
            <person name="Li G."/>
            <person name="Viehrig K."/>
            <person name="Ye F."/>
            <person name="Su P."/>
            <person name="Kiefer A.F."/>
            <person name="Nichols A."/>
            <person name="Cepeda A.J."/>
            <person name="Yan W."/>
            <person name="Fan B."/>
            <person name="Jiang Y."/>
            <person name="Adhikari A."/>
            <person name="Zheng C.-J."/>
            <person name="Schuster L."/>
            <person name="Cowan T.M."/>
            <person name="Smanski M.J."/>
            <person name="Chevrette M.G."/>
            <person name="De Carvalho L.P.S."/>
            <person name="Shen B."/>
        </authorList>
    </citation>
    <scope>NUCLEOTIDE SEQUENCE [LARGE SCALE GENOMIC DNA]</scope>
    <source>
        <strain evidence="4 5">NPDC050403</strain>
    </source>
</reference>
<dbReference type="EMBL" id="JBFAKC010000004">
    <property type="protein sequence ID" value="MEV0707744.1"/>
    <property type="molecule type" value="Genomic_DNA"/>
</dbReference>
<dbReference type="InterPro" id="IPR000326">
    <property type="entry name" value="PAP2/HPO"/>
</dbReference>
<feature type="transmembrane region" description="Helical" evidence="2">
    <location>
        <begin position="334"/>
        <end position="355"/>
    </location>
</feature>
<organism evidence="4 5">
    <name type="scientific">Nocardia aurea</name>
    <dbReference type="NCBI Taxonomy" id="2144174"/>
    <lineage>
        <taxon>Bacteria</taxon>
        <taxon>Bacillati</taxon>
        <taxon>Actinomycetota</taxon>
        <taxon>Actinomycetes</taxon>
        <taxon>Mycobacteriales</taxon>
        <taxon>Nocardiaceae</taxon>
        <taxon>Nocardia</taxon>
    </lineage>
</organism>
<evidence type="ECO:0000256" key="1">
    <source>
        <dbReference type="SAM" id="MobiDB-lite"/>
    </source>
</evidence>
<keyword evidence="5" id="KW-1185">Reference proteome</keyword>
<dbReference type="PANTHER" id="PTHR14969">
    <property type="entry name" value="SPHINGOSINE-1-PHOSPHATE PHOSPHOHYDROLASE"/>
    <property type="match status" value="1"/>
</dbReference>
<feature type="transmembrane region" description="Helical" evidence="2">
    <location>
        <begin position="402"/>
        <end position="423"/>
    </location>
</feature>
<keyword evidence="2" id="KW-0472">Membrane</keyword>
<dbReference type="Gene3D" id="1.20.144.10">
    <property type="entry name" value="Phosphatidic acid phosphatase type 2/haloperoxidase"/>
    <property type="match status" value="3"/>
</dbReference>
<feature type="transmembrane region" description="Helical" evidence="2">
    <location>
        <begin position="459"/>
        <end position="477"/>
    </location>
</feature>
<dbReference type="RefSeq" id="WP_357781775.1">
    <property type="nucleotide sequence ID" value="NZ_JBFAKC010000004.1"/>
</dbReference>
<feature type="region of interest" description="Disordered" evidence="1">
    <location>
        <begin position="484"/>
        <end position="514"/>
    </location>
</feature>
<dbReference type="SMART" id="SM00014">
    <property type="entry name" value="acidPPc"/>
    <property type="match status" value="2"/>
</dbReference>
<feature type="transmembrane region" description="Helical" evidence="2">
    <location>
        <begin position="32"/>
        <end position="51"/>
    </location>
</feature>
<feature type="transmembrane region" description="Helical" evidence="2">
    <location>
        <begin position="152"/>
        <end position="175"/>
    </location>
</feature>
<dbReference type="CDD" id="cd03392">
    <property type="entry name" value="PAP2_like_2"/>
    <property type="match status" value="2"/>
</dbReference>
<evidence type="ECO:0000259" key="3">
    <source>
        <dbReference type="SMART" id="SM00014"/>
    </source>
</evidence>
<keyword evidence="2" id="KW-1133">Transmembrane helix</keyword>
<dbReference type="InterPro" id="IPR036938">
    <property type="entry name" value="PAP2/HPO_sf"/>
</dbReference>
<feature type="domain" description="Phosphatidic acid phosphatase type 2/haloperoxidase" evidence="3">
    <location>
        <begin position="115"/>
        <end position="227"/>
    </location>
</feature>
<feature type="transmembrane region" description="Helical" evidence="2">
    <location>
        <begin position="430"/>
        <end position="447"/>
    </location>
</feature>
<sequence length="514" mass="54593">MSVERHDPNVVIDAEHPSEVAAAERFVARGGVALAGVAAIGIGFGALTALVKARWEPLLTADQAVTDTVVAMVARNTILREIASGVTDLGATATLILVLAVSTLWLLLRRQPRLAAYVVLTATGGLILNPVVKELVGRLRPVVETPVYRTDGWSFPSGHAMSSLVCYGIVLLVFAPALRTNTRRITVGFAVVIVTAVGLSRIALGVHYLTDVLAGWLLGTLWLVLATIAFHRWRGDSHIEGAGPLPGDVPPADRDDLRPVPDRHPPLAAHPWREVGELAVAWVMLVGALIGLGMLVRGPQGDTPALRWDHTVVATLAENRTPAFTSVLDVFGEIGNTTAIIVAALVVAVLAVAVLRSLRPVLFLGVALVGEITVFLTTTAIVDRSRPQVPHLNPDLPPTSSFPSGHVAASLTLYACTAALIWATTRRWPYRIVAVAVMMIPVLVAGQRLYAGAHYPTDIVGAVLLSSIWTAIAWWVIEPVVHSDRSSRAGTASPDSALSRPESPSMAETSPPAR</sequence>
<feature type="transmembrane region" description="Helical" evidence="2">
    <location>
        <begin position="212"/>
        <end position="230"/>
    </location>
</feature>
<protein>
    <submittedName>
        <fullName evidence="4">Phosphatase PAP2 family protein</fullName>
    </submittedName>
</protein>
<evidence type="ECO:0000313" key="5">
    <source>
        <dbReference type="Proteomes" id="UP001551695"/>
    </source>
</evidence>
<comment type="caution">
    <text evidence="4">The sequence shown here is derived from an EMBL/GenBank/DDBJ whole genome shotgun (WGS) entry which is preliminary data.</text>
</comment>
<proteinExistence type="predicted"/>
<dbReference type="PANTHER" id="PTHR14969:SF13">
    <property type="entry name" value="AT30094P"/>
    <property type="match status" value="1"/>
</dbReference>
<dbReference type="SUPFAM" id="SSF48317">
    <property type="entry name" value="Acid phosphatase/Vanadium-dependent haloperoxidase"/>
    <property type="match status" value="2"/>
</dbReference>
<dbReference type="Pfam" id="PF01569">
    <property type="entry name" value="PAP2"/>
    <property type="match status" value="2"/>
</dbReference>
<feature type="transmembrane region" description="Helical" evidence="2">
    <location>
        <begin position="278"/>
        <end position="296"/>
    </location>
</feature>
<accession>A0ABV3FQQ8</accession>
<evidence type="ECO:0000313" key="4">
    <source>
        <dbReference type="EMBL" id="MEV0707744.1"/>
    </source>
</evidence>
<feature type="transmembrane region" description="Helical" evidence="2">
    <location>
        <begin position="89"/>
        <end position="107"/>
    </location>
</feature>
<gene>
    <name evidence="4" type="ORF">AB0I48_09295</name>
</gene>
<dbReference type="Proteomes" id="UP001551695">
    <property type="component" value="Unassembled WGS sequence"/>
</dbReference>
<feature type="domain" description="Phosphatidic acid phosphatase type 2/haloperoxidase" evidence="3">
    <location>
        <begin position="358"/>
        <end position="474"/>
    </location>
</feature>
<evidence type="ECO:0000256" key="2">
    <source>
        <dbReference type="SAM" id="Phobius"/>
    </source>
</evidence>
<feature type="transmembrane region" description="Helical" evidence="2">
    <location>
        <begin position="187"/>
        <end position="206"/>
    </location>
</feature>
<feature type="transmembrane region" description="Helical" evidence="2">
    <location>
        <begin position="114"/>
        <end position="132"/>
    </location>
</feature>
<feature type="transmembrane region" description="Helical" evidence="2">
    <location>
        <begin position="362"/>
        <end position="382"/>
    </location>
</feature>
<keyword evidence="2" id="KW-0812">Transmembrane</keyword>
<name>A0ABV3FQQ8_9NOCA</name>